<evidence type="ECO:0000259" key="3">
    <source>
        <dbReference type="Pfam" id="PF26593"/>
    </source>
</evidence>
<dbReference type="Pfam" id="PF26593">
    <property type="entry name" value="TraC-like"/>
    <property type="match status" value="1"/>
</dbReference>
<name>A0A1G7KX17_9EURY</name>
<dbReference type="InterPro" id="IPR027417">
    <property type="entry name" value="P-loop_NTPase"/>
</dbReference>
<feature type="region of interest" description="Disordered" evidence="1">
    <location>
        <begin position="1017"/>
        <end position="1105"/>
    </location>
</feature>
<feature type="compositionally biased region" description="Acidic residues" evidence="1">
    <location>
        <begin position="1091"/>
        <end position="1105"/>
    </location>
</feature>
<evidence type="ECO:0000256" key="2">
    <source>
        <dbReference type="SAM" id="Phobius"/>
    </source>
</evidence>
<dbReference type="OrthoDB" id="308309at2157"/>
<dbReference type="InterPro" id="IPR058596">
    <property type="entry name" value="TraC-like_dom"/>
</dbReference>
<dbReference type="SUPFAM" id="SSF52540">
    <property type="entry name" value="P-loop containing nucleoside triphosphate hydrolases"/>
    <property type="match status" value="1"/>
</dbReference>
<keyword evidence="2" id="KW-1133">Transmembrane helix</keyword>
<proteinExistence type="predicted"/>
<keyword evidence="5" id="KW-1185">Reference proteome</keyword>
<feature type="transmembrane region" description="Helical" evidence="2">
    <location>
        <begin position="68"/>
        <end position="86"/>
    </location>
</feature>
<evidence type="ECO:0000313" key="4">
    <source>
        <dbReference type="EMBL" id="SDF41778.1"/>
    </source>
</evidence>
<evidence type="ECO:0000256" key="1">
    <source>
        <dbReference type="SAM" id="MobiDB-lite"/>
    </source>
</evidence>
<dbReference type="RefSeq" id="WP_092690956.1">
    <property type="nucleotide sequence ID" value="NZ_FNBK01000006.1"/>
</dbReference>
<dbReference type="EMBL" id="FNBK01000006">
    <property type="protein sequence ID" value="SDF41778.1"/>
    <property type="molecule type" value="Genomic_DNA"/>
</dbReference>
<dbReference type="AlphaFoldDB" id="A0A1G7KX17"/>
<feature type="compositionally biased region" description="Basic and acidic residues" evidence="1">
    <location>
        <begin position="7"/>
        <end position="19"/>
    </location>
</feature>
<protein>
    <recommendedName>
        <fullName evidence="3">TraC-like domain-containing protein</fullName>
    </recommendedName>
</protein>
<dbReference type="STRING" id="660518.SAMN05216218_10669"/>
<keyword evidence="2" id="KW-0472">Membrane</keyword>
<keyword evidence="2" id="KW-0812">Transmembrane</keyword>
<dbReference type="Proteomes" id="UP000199076">
    <property type="component" value="Unassembled WGS sequence"/>
</dbReference>
<feature type="compositionally biased region" description="Acidic residues" evidence="1">
    <location>
        <begin position="1042"/>
        <end position="1065"/>
    </location>
</feature>
<feature type="transmembrane region" description="Helical" evidence="2">
    <location>
        <begin position="44"/>
        <end position="61"/>
    </location>
</feature>
<dbReference type="PANTHER" id="PTHR30121:SF6">
    <property type="entry name" value="SLR6007 PROTEIN"/>
    <property type="match status" value="1"/>
</dbReference>
<reference evidence="5" key="1">
    <citation type="submission" date="2016-10" db="EMBL/GenBank/DDBJ databases">
        <authorList>
            <person name="Varghese N."/>
            <person name="Submissions S."/>
        </authorList>
    </citation>
    <scope>NUCLEOTIDE SEQUENCE [LARGE SCALE GENOMIC DNA]</scope>
    <source>
        <strain evidence="5">IBRC-M 10760</strain>
    </source>
</reference>
<feature type="region of interest" description="Disordered" evidence="1">
    <location>
        <begin position="1"/>
        <end position="23"/>
    </location>
</feature>
<sequence>MSNDLPRPNDERREQRSTRDPSQLIPPYIDTSIEIIGPLTTSDLLLYLPAAGLALVALMALMSDAWSLFFPALIAAGALTFVATAAKITTDWYSSPRGRVEAWFRSLWRSRTLPWEHEDVVGRSIPGVRGFQPEGTAKMDDGRYVGVVRVDPTNAALGSERELDGLAAQLSSVVDEQIKDFDVKLFATTGEYDAEDVVGQYEQRAGSADRLDEDFQTAMYKRELLDDVADWYRETDRPQWAANDWRYYVVVEVTPGDVQSPGDVSVWDMLNPLSSVDPESADKRQYATLLDRLSTVEGAIDGITGLNAARIGVREHIELLSEYWTGQDAVPSENLIRAIEEEELSEAQQARMDELFAPDELDVHGDYVEVGDEFCRTFWIAEWPVEPQSLFLRDLFTLRGVDVDVCFHVGASDKRMKIAELEQVIADIESEGHERRESSDVSAADVDRDVDAYVKYRELLRTTRTQPWDFAGYVTVRADTEAALRRAESAIEEFDDVEFAKRSVLDDDAEMIRDTLESSPADCFTVVPASRQLEAFQSGAPTGRDAFTEASKIDKTTSVPGGAIGATFPFCGTDVREPTGMDWGRNKQNGAMLKADPFERESAPHILTIGKSRSGKTYASTKAAARWYLQSEDHTLILCDTQSGFDGITKLLGGEHIVVDGTQTINPLDIQPLPDHVRESAGGRVDPYRMKIEEATQFFAGILRSQGIDPGNYVATIEEGLEGTYNRAGIYQDDLDSHARESPTIEDFIDTLGDMLENPESYTHTEHAAEIEQKVERVSDLLDKLSGFKEGGKYHHLETGAGIMNPDVDMAYLDLQQLRDASDAEKSIMLQLMLGQVAQKAKRTRGKLVFMIDEAHVLFHSEEMTRWLQKAAREWARYDAALWFISQSPREFIQQSADRDVGQENERRTIIDQCSTINFFRTPRVSPETLAEFGLNRQQIDWVREEATPGKSGKGYSEALTYFEDYEGWFPTYVEASPFEDLVYNYTPREHGNFHEYVQRHWGTVEEGIIVDGEITVDPSVPLTGSQTAEAEPITDGKGQDPDESTLEPPEPEPAEPEAETDDPIDPGLDGERASTTEAATDPNGTPPWLDESDEEPDPDDVDLF</sequence>
<dbReference type="Gene3D" id="3.40.50.300">
    <property type="entry name" value="P-loop containing nucleotide triphosphate hydrolases"/>
    <property type="match status" value="2"/>
</dbReference>
<dbReference type="InterPro" id="IPR051162">
    <property type="entry name" value="T4SS_component"/>
</dbReference>
<feature type="domain" description="TraC-like" evidence="3">
    <location>
        <begin position="134"/>
        <end position="326"/>
    </location>
</feature>
<dbReference type="PANTHER" id="PTHR30121">
    <property type="entry name" value="UNCHARACTERIZED PROTEIN YJGR-RELATED"/>
    <property type="match status" value="1"/>
</dbReference>
<organism evidence="4 5">
    <name type="scientific">Halorientalis regularis</name>
    <dbReference type="NCBI Taxonomy" id="660518"/>
    <lineage>
        <taxon>Archaea</taxon>
        <taxon>Methanobacteriati</taxon>
        <taxon>Methanobacteriota</taxon>
        <taxon>Stenosarchaea group</taxon>
        <taxon>Halobacteria</taxon>
        <taxon>Halobacteriales</taxon>
        <taxon>Haloarculaceae</taxon>
        <taxon>Halorientalis</taxon>
    </lineage>
</organism>
<gene>
    <name evidence="4" type="ORF">SAMN05216218_10669</name>
</gene>
<accession>A0A1G7KX17</accession>
<evidence type="ECO:0000313" key="5">
    <source>
        <dbReference type="Proteomes" id="UP000199076"/>
    </source>
</evidence>